<dbReference type="Proteomes" id="UP000314982">
    <property type="component" value="Unassembled WGS sequence"/>
</dbReference>
<organism evidence="9 10">
    <name type="scientific">Hucho hucho</name>
    <name type="common">huchen</name>
    <dbReference type="NCBI Taxonomy" id="62062"/>
    <lineage>
        <taxon>Eukaryota</taxon>
        <taxon>Metazoa</taxon>
        <taxon>Chordata</taxon>
        <taxon>Craniata</taxon>
        <taxon>Vertebrata</taxon>
        <taxon>Euteleostomi</taxon>
        <taxon>Actinopterygii</taxon>
        <taxon>Neopterygii</taxon>
        <taxon>Teleostei</taxon>
        <taxon>Protacanthopterygii</taxon>
        <taxon>Salmoniformes</taxon>
        <taxon>Salmonidae</taxon>
        <taxon>Salmoninae</taxon>
        <taxon>Hucho</taxon>
    </lineage>
</organism>
<dbReference type="Pfam" id="PF00183">
    <property type="entry name" value="HSP90"/>
    <property type="match status" value="1"/>
</dbReference>
<feature type="binding site" evidence="5">
    <location>
        <position position="100"/>
    </location>
    <ligand>
        <name>ATP</name>
        <dbReference type="ChEBI" id="CHEBI:30616"/>
    </ligand>
</feature>
<dbReference type="InterPro" id="IPR019805">
    <property type="entry name" value="Heat_shock_protein_90_CS"/>
</dbReference>
<feature type="signal peptide" evidence="7">
    <location>
        <begin position="1"/>
        <end position="18"/>
    </location>
</feature>
<sequence length="647" mass="74842">VRLLWTVQSVCCVGSVRAEDEVDIDGTVEEDLGKSRDGSRTDDEVVQREEEAIQLDGLNAAQIKEIREKSEKHVFKAEVNRMMKLIINSLYKNKEIFLRELISNASDALDKIRLLSLTNDEALTGNEELTVKIKSDKEKNMLHITDTGIGMTKEDLVRNLGTIAKSGTSEFLNKMTEMQTEGQSTSELIGQFGVGFYSAFLVADKVIVTTKHNNGTQHIWESDSNEFSVIEDPRGDTLGRGTTITLVMKEEATDYLELETIKNLVRKYSQFINFPIYVWSSKTEPVEEPINEDETEADKKDEDHAEDEVEVEEEEEDKDNVSFNFNLPFSFIFFPQVAKTVWDWELMNDIKPIWQRPAKEVEEDEYKAFYKTFSRDTDEPISHIHFTAEGEVTFKSILFVPAAAPRGLFDEYGSKKNDFIKLFVRRVYITDDFHDMMPKYLNFVKGVVDSDDLPLNVSRETLQQHKLLKVIRKKLVRKTLDMIKKIAEEQYNEKFWKEFGTNIKLGVIEDHSNRTRLAKLLRFQTSNSDTVLASLEQYVERMKEKQDKIYFMAGTSRKEAESSPFVEKLLKRGYEVVYLTEPVDEYCIQALPEFDGKRFQNVAKEGVKFDESDKTKEKREALEKEYEPLTTWMKDSALKDKHERGPQ</sequence>
<feature type="domain" description="Histidine kinase/HSP90-like ATPase" evidence="8">
    <location>
        <begin position="93"/>
        <end position="252"/>
    </location>
</feature>
<evidence type="ECO:0000256" key="3">
    <source>
        <dbReference type="ARBA" id="ARBA00022840"/>
    </source>
</evidence>
<dbReference type="InterPro" id="IPR020568">
    <property type="entry name" value="Ribosomal_Su5_D2-typ_SF"/>
</dbReference>
<feature type="binding site" evidence="5">
    <location>
        <position position="151"/>
    </location>
    <ligand>
        <name>ATP</name>
        <dbReference type="ChEBI" id="CHEBI:30616"/>
    </ligand>
</feature>
<feature type="binding site" evidence="5">
    <location>
        <position position="242"/>
    </location>
    <ligand>
        <name>ATP</name>
        <dbReference type="ChEBI" id="CHEBI:30616"/>
    </ligand>
</feature>
<dbReference type="NCBIfam" id="NF003555">
    <property type="entry name" value="PRK05218.1"/>
    <property type="match status" value="1"/>
</dbReference>
<dbReference type="FunFam" id="3.30.565.10:FF:000005">
    <property type="entry name" value="Heat shock protein 90"/>
    <property type="match status" value="1"/>
</dbReference>
<dbReference type="SUPFAM" id="SSF55874">
    <property type="entry name" value="ATPase domain of HSP90 chaperone/DNA topoisomerase II/histidine kinase"/>
    <property type="match status" value="1"/>
</dbReference>
<dbReference type="AlphaFoldDB" id="A0A4W5RDU7"/>
<dbReference type="PANTHER" id="PTHR11528">
    <property type="entry name" value="HEAT SHOCK PROTEIN 90 FAMILY MEMBER"/>
    <property type="match status" value="1"/>
</dbReference>
<feature type="binding site" evidence="5">
    <location>
        <begin position="166"/>
        <end position="167"/>
    </location>
    <ligand>
        <name>ATP</name>
        <dbReference type="ChEBI" id="CHEBI:30616"/>
    </ligand>
</feature>
<dbReference type="FunFam" id="3.40.50.11260:FF:000003">
    <property type="entry name" value="Heat shock protein 90"/>
    <property type="match status" value="1"/>
</dbReference>
<dbReference type="SUPFAM" id="SSF54211">
    <property type="entry name" value="Ribosomal protein S5 domain 2-like"/>
    <property type="match status" value="1"/>
</dbReference>
<evidence type="ECO:0000259" key="8">
    <source>
        <dbReference type="SMART" id="SM00387"/>
    </source>
</evidence>
<dbReference type="GeneTree" id="ENSGT01020000230401"/>
<feature type="binding site" evidence="5">
    <location>
        <begin position="191"/>
        <end position="196"/>
    </location>
    <ligand>
        <name>ATP</name>
        <dbReference type="ChEBI" id="CHEBI:30616"/>
    </ligand>
</feature>
<proteinExistence type="inferred from homology"/>
<name>A0A4W5RDU7_9TELE</name>
<dbReference type="HAMAP" id="MF_00505">
    <property type="entry name" value="HSP90"/>
    <property type="match status" value="1"/>
</dbReference>
<evidence type="ECO:0000256" key="1">
    <source>
        <dbReference type="ARBA" id="ARBA00008239"/>
    </source>
</evidence>
<dbReference type="InterPro" id="IPR036890">
    <property type="entry name" value="HATPase_C_sf"/>
</dbReference>
<dbReference type="FunFam" id="3.30.230.80:FF:000003">
    <property type="entry name" value="endoplasmin isoform X1"/>
    <property type="match status" value="1"/>
</dbReference>
<feature type="binding site" evidence="5">
    <location>
        <position position="146"/>
    </location>
    <ligand>
        <name>ATP</name>
        <dbReference type="ChEBI" id="CHEBI:30616"/>
    </ligand>
</feature>
<dbReference type="Gene3D" id="3.40.50.11260">
    <property type="match status" value="1"/>
</dbReference>
<comment type="similarity">
    <text evidence="1">Belongs to the heat shock protein 90 family.</text>
</comment>
<reference evidence="9" key="2">
    <citation type="submission" date="2025-08" db="UniProtKB">
        <authorList>
            <consortium name="Ensembl"/>
        </authorList>
    </citation>
    <scope>IDENTIFICATION</scope>
</reference>
<dbReference type="GO" id="GO:0016887">
    <property type="term" value="F:ATP hydrolysis activity"/>
    <property type="evidence" value="ECO:0007669"/>
    <property type="project" value="InterPro"/>
</dbReference>
<feature type="chain" id="PRO_5021295191" evidence="7">
    <location>
        <begin position="19"/>
        <end position="647"/>
    </location>
</feature>
<feature type="binding site" evidence="5">
    <location>
        <position position="159"/>
    </location>
    <ligand>
        <name>ATP</name>
        <dbReference type="ChEBI" id="CHEBI:30616"/>
    </ligand>
</feature>
<dbReference type="PROSITE" id="PS00298">
    <property type="entry name" value="HSP90"/>
    <property type="match status" value="1"/>
</dbReference>
<evidence type="ECO:0000256" key="2">
    <source>
        <dbReference type="ARBA" id="ARBA00022741"/>
    </source>
</evidence>
<evidence type="ECO:0000256" key="5">
    <source>
        <dbReference type="PIRSR" id="PIRSR002583-1"/>
    </source>
</evidence>
<protein>
    <submittedName>
        <fullName evidence="9">Heat shock protein 90, beta (grp94), member 1</fullName>
    </submittedName>
</protein>
<dbReference type="InterPro" id="IPR001404">
    <property type="entry name" value="Hsp90_fam"/>
</dbReference>
<evidence type="ECO:0000313" key="10">
    <source>
        <dbReference type="Proteomes" id="UP000314982"/>
    </source>
</evidence>
<evidence type="ECO:0000256" key="6">
    <source>
        <dbReference type="SAM" id="MobiDB-lite"/>
    </source>
</evidence>
<feature type="compositionally biased region" description="Acidic residues" evidence="6">
    <location>
        <begin position="286"/>
        <end position="296"/>
    </location>
</feature>
<dbReference type="InterPro" id="IPR020575">
    <property type="entry name" value="Hsp90_N"/>
</dbReference>
<dbReference type="Gene3D" id="3.30.565.10">
    <property type="entry name" value="Histidine kinase-like ATPase, C-terminal domain"/>
    <property type="match status" value="1"/>
</dbReference>
<keyword evidence="4" id="KW-0143">Chaperone</keyword>
<feature type="binding site" evidence="5">
    <location>
        <position position="165"/>
    </location>
    <ligand>
        <name>ATP</name>
        <dbReference type="ChEBI" id="CHEBI:30616"/>
    </ligand>
</feature>
<dbReference type="GO" id="GO:0005524">
    <property type="term" value="F:ATP binding"/>
    <property type="evidence" value="ECO:0007669"/>
    <property type="project" value="UniProtKB-KW"/>
</dbReference>
<dbReference type="CDD" id="cd16927">
    <property type="entry name" value="HATPase_Hsp90-like"/>
    <property type="match status" value="1"/>
</dbReference>
<reference evidence="9" key="3">
    <citation type="submission" date="2025-09" db="UniProtKB">
        <authorList>
            <consortium name="Ensembl"/>
        </authorList>
    </citation>
    <scope>IDENTIFICATION</scope>
</reference>
<dbReference type="Ensembl" id="ENSHHUT00000087144.1">
    <property type="protein sequence ID" value="ENSHHUP00000084500.1"/>
    <property type="gene ID" value="ENSHHUG00000048594.1"/>
</dbReference>
<keyword evidence="2 5" id="KW-0547">Nucleotide-binding</keyword>
<feature type="region of interest" description="Disordered" evidence="6">
    <location>
        <begin position="285"/>
        <end position="318"/>
    </location>
</feature>
<dbReference type="Gene3D" id="3.30.230.80">
    <property type="match status" value="1"/>
</dbReference>
<dbReference type="PIRSF" id="PIRSF002583">
    <property type="entry name" value="Hsp90"/>
    <property type="match status" value="1"/>
</dbReference>
<evidence type="ECO:0000313" key="9">
    <source>
        <dbReference type="Ensembl" id="ENSHHUP00000084500.1"/>
    </source>
</evidence>
<dbReference type="GO" id="GO:0051082">
    <property type="term" value="F:unfolded protein binding"/>
    <property type="evidence" value="ECO:0007669"/>
    <property type="project" value="InterPro"/>
</dbReference>
<dbReference type="SMART" id="SM00387">
    <property type="entry name" value="HATPase_c"/>
    <property type="match status" value="1"/>
</dbReference>
<dbReference type="GO" id="GO:0140662">
    <property type="term" value="F:ATP-dependent protein folding chaperone"/>
    <property type="evidence" value="ECO:0007669"/>
    <property type="project" value="InterPro"/>
</dbReference>
<evidence type="ECO:0000256" key="4">
    <source>
        <dbReference type="ARBA" id="ARBA00023186"/>
    </source>
</evidence>
<feature type="binding site" evidence="5">
    <location>
        <position position="104"/>
    </location>
    <ligand>
        <name>ATP</name>
        <dbReference type="ChEBI" id="CHEBI:30616"/>
    </ligand>
</feature>
<feature type="binding site" evidence="5">
    <location>
        <position position="459"/>
    </location>
    <ligand>
        <name>ATP</name>
        <dbReference type="ChEBI" id="CHEBI:30616"/>
    </ligand>
</feature>
<accession>A0A4W5RDU7</accession>
<keyword evidence="7" id="KW-0732">Signal</keyword>
<evidence type="ECO:0000256" key="7">
    <source>
        <dbReference type="SAM" id="SignalP"/>
    </source>
</evidence>
<keyword evidence="10" id="KW-1185">Reference proteome</keyword>
<dbReference type="InterPro" id="IPR003594">
    <property type="entry name" value="HATPase_dom"/>
</dbReference>
<dbReference type="PRINTS" id="PR00775">
    <property type="entry name" value="HEATSHOCK90"/>
</dbReference>
<keyword evidence="3 5" id="KW-0067">ATP-binding</keyword>
<reference evidence="10" key="1">
    <citation type="submission" date="2018-06" db="EMBL/GenBank/DDBJ databases">
        <title>Genome assembly of Danube salmon.</title>
        <authorList>
            <person name="Macqueen D.J."/>
            <person name="Gundappa M.K."/>
        </authorList>
    </citation>
    <scope>NUCLEOTIDE SEQUENCE [LARGE SCALE GENOMIC DNA]</scope>
</reference>
<feature type="compositionally biased region" description="Acidic residues" evidence="6">
    <location>
        <begin position="304"/>
        <end position="318"/>
    </location>
</feature>
<dbReference type="Pfam" id="PF13589">
    <property type="entry name" value="HATPase_c_3"/>
    <property type="match status" value="1"/>
</dbReference>